<organism evidence="1 2">
    <name type="scientific">Gigaspora margarita</name>
    <dbReference type="NCBI Taxonomy" id="4874"/>
    <lineage>
        <taxon>Eukaryota</taxon>
        <taxon>Fungi</taxon>
        <taxon>Fungi incertae sedis</taxon>
        <taxon>Mucoromycota</taxon>
        <taxon>Glomeromycotina</taxon>
        <taxon>Glomeromycetes</taxon>
        <taxon>Diversisporales</taxon>
        <taxon>Gigasporaceae</taxon>
        <taxon>Gigaspora</taxon>
    </lineage>
</organism>
<dbReference type="EMBL" id="CAJVQB010028486">
    <property type="protein sequence ID" value="CAG8812505.1"/>
    <property type="molecule type" value="Genomic_DNA"/>
</dbReference>
<proteinExistence type="predicted"/>
<gene>
    <name evidence="1" type="ORF">GMARGA_LOCUS25585</name>
</gene>
<sequence>DKNILCAIEAKSNNIEHEFCQNLVQLKNACEKNRKRKHGGLDHVYRAVTTGEKWGFTVVTADNQIGAVHEPLIVHLSDANIVDDVLKEDVRSLFSVLRAIILERLKEPKTKIQRIK</sequence>
<protein>
    <submittedName>
        <fullName evidence="1">44542_t:CDS:1</fullName>
    </submittedName>
</protein>
<dbReference type="Proteomes" id="UP000789901">
    <property type="component" value="Unassembled WGS sequence"/>
</dbReference>
<comment type="caution">
    <text evidence="1">The sequence shown here is derived from an EMBL/GenBank/DDBJ whole genome shotgun (WGS) entry which is preliminary data.</text>
</comment>
<evidence type="ECO:0000313" key="2">
    <source>
        <dbReference type="Proteomes" id="UP000789901"/>
    </source>
</evidence>
<feature type="non-terminal residue" evidence="1">
    <location>
        <position position="1"/>
    </location>
</feature>
<accession>A0ABN7W2D6</accession>
<evidence type="ECO:0000313" key="1">
    <source>
        <dbReference type="EMBL" id="CAG8812505.1"/>
    </source>
</evidence>
<keyword evidence="2" id="KW-1185">Reference proteome</keyword>
<reference evidence="1 2" key="1">
    <citation type="submission" date="2021-06" db="EMBL/GenBank/DDBJ databases">
        <authorList>
            <person name="Kallberg Y."/>
            <person name="Tangrot J."/>
            <person name="Rosling A."/>
        </authorList>
    </citation>
    <scope>NUCLEOTIDE SEQUENCE [LARGE SCALE GENOMIC DNA]</scope>
    <source>
        <strain evidence="1 2">120-4 pot B 10/14</strain>
    </source>
</reference>
<name>A0ABN7W2D6_GIGMA</name>